<keyword evidence="7" id="KW-0769">Symport</keyword>
<dbReference type="Proteomes" id="UP000198985">
    <property type="component" value="Unassembled WGS sequence"/>
</dbReference>
<feature type="transmembrane region" description="Helical" evidence="11">
    <location>
        <begin position="420"/>
        <end position="441"/>
    </location>
</feature>
<feature type="transmembrane region" description="Helical" evidence="11">
    <location>
        <begin position="27"/>
        <end position="48"/>
    </location>
</feature>
<accession>A0A1H5MF74</accession>
<dbReference type="PANTHER" id="PTHR11101">
    <property type="entry name" value="PHOSPHATE TRANSPORTER"/>
    <property type="match status" value="1"/>
</dbReference>
<evidence type="ECO:0000256" key="7">
    <source>
        <dbReference type="ARBA" id="ARBA00022847"/>
    </source>
</evidence>
<evidence type="ECO:0000256" key="4">
    <source>
        <dbReference type="ARBA" id="ARBA00022475"/>
    </source>
</evidence>
<evidence type="ECO:0000313" key="13">
    <source>
        <dbReference type="Proteomes" id="UP000198985"/>
    </source>
</evidence>
<dbReference type="Pfam" id="PF01384">
    <property type="entry name" value="PHO4"/>
    <property type="match status" value="1"/>
</dbReference>
<evidence type="ECO:0000313" key="12">
    <source>
        <dbReference type="EMBL" id="SEE87740.1"/>
    </source>
</evidence>
<feature type="transmembrane region" description="Helical" evidence="11">
    <location>
        <begin position="207"/>
        <end position="229"/>
    </location>
</feature>
<dbReference type="GO" id="GO:0035435">
    <property type="term" value="P:phosphate ion transmembrane transport"/>
    <property type="evidence" value="ECO:0007669"/>
    <property type="project" value="TreeGrafter"/>
</dbReference>
<evidence type="ECO:0000256" key="3">
    <source>
        <dbReference type="ARBA" id="ARBA00022448"/>
    </source>
</evidence>
<gene>
    <name evidence="12" type="ORF">SAMN04490194_4698</name>
</gene>
<keyword evidence="3 11" id="KW-0813">Transport</keyword>
<evidence type="ECO:0000256" key="9">
    <source>
        <dbReference type="ARBA" id="ARBA00023136"/>
    </source>
</evidence>
<evidence type="ECO:0000256" key="2">
    <source>
        <dbReference type="ARBA" id="ARBA00005342"/>
    </source>
</evidence>
<evidence type="ECO:0000256" key="8">
    <source>
        <dbReference type="ARBA" id="ARBA00022989"/>
    </source>
</evidence>
<dbReference type="GO" id="GO:0005886">
    <property type="term" value="C:plasma membrane"/>
    <property type="evidence" value="ECO:0007669"/>
    <property type="project" value="UniProtKB-SubCell"/>
</dbReference>
<dbReference type="EMBL" id="FNTY01000002">
    <property type="protein sequence ID" value="SEE87740.1"/>
    <property type="molecule type" value="Genomic_DNA"/>
</dbReference>
<dbReference type="PANTHER" id="PTHR11101:SF65">
    <property type="entry name" value="LOW-AFFINITY INORGANIC PHOSPHATE TRANSPORTER PITA-RELATED"/>
    <property type="match status" value="1"/>
</dbReference>
<dbReference type="RefSeq" id="WP_084322743.1">
    <property type="nucleotide sequence ID" value="NZ_FNTY01000002.1"/>
</dbReference>
<feature type="transmembrane region" description="Helical" evidence="11">
    <location>
        <begin position="55"/>
        <end position="78"/>
    </location>
</feature>
<feature type="transmembrane region" description="Helical" evidence="11">
    <location>
        <begin position="275"/>
        <end position="293"/>
    </location>
</feature>
<dbReference type="GO" id="GO:0005315">
    <property type="term" value="F:phosphate transmembrane transporter activity"/>
    <property type="evidence" value="ECO:0007669"/>
    <property type="project" value="InterPro"/>
</dbReference>
<keyword evidence="6 11" id="KW-0812">Transmembrane</keyword>
<feature type="transmembrane region" description="Helical" evidence="11">
    <location>
        <begin position="144"/>
        <end position="166"/>
    </location>
</feature>
<sequence length="538" mass="57040">MATPSYTVQTQAPASGARPQFDKKPGLFTLVIFFGVLACGLLFTAYSLMHDMSELGTVVTTWTPFLLLGVALLIALGFEFVNGFHDTANAVATVIYTNSMPPNVAVAWSGFFNFLGVLLSSGAVAFGIIALLPVELILQVGSSAGFAMIFALLIAAILWNLGTWWLGLPASSSHTLIGSIIGVGVANALMNGRDGTSGVDWAQAIKIGYALLLSPLVGFGFAALLLLALRAFVKNRALYKAPKGNTPPPWWIRGMLIVTCTGVSFAHGSNDGQKGMGLIMLILVGTLPMAYALNRTMPADQALQFAAVAEVTQQALVKSTPLPAPADPRPVLSDYVRSKEVTPQLIPALAALTGRIGAEVKGYGSLSKVPAEAVSNVRNDMYLTSETIRLMDKNKVGNFDADTRDKLQLFKQQIDNSTRFIPLWVKIAVAIALGLGTMVGWKRIVVTVGEKIGKSHLTYAQGASAETVAMLTIGAADMFGLPVSTTHVLSSGVAGTMVANGGGLQMKTIRNLLMAWVLTLPAAIMLSGSLYWLFTQIF</sequence>
<dbReference type="InterPro" id="IPR001204">
    <property type="entry name" value="Phos_transporter"/>
</dbReference>
<evidence type="ECO:0000256" key="10">
    <source>
        <dbReference type="ARBA" id="ARBA00047348"/>
    </source>
</evidence>
<evidence type="ECO:0000256" key="1">
    <source>
        <dbReference type="ARBA" id="ARBA00004651"/>
    </source>
</evidence>
<organism evidence="12 13">
    <name type="scientific">Pseudomonas migulae</name>
    <dbReference type="NCBI Taxonomy" id="78543"/>
    <lineage>
        <taxon>Bacteria</taxon>
        <taxon>Pseudomonadati</taxon>
        <taxon>Pseudomonadota</taxon>
        <taxon>Gammaproteobacteria</taxon>
        <taxon>Pseudomonadales</taxon>
        <taxon>Pseudomonadaceae</taxon>
        <taxon>Pseudomonas</taxon>
    </lineage>
</organism>
<comment type="similarity">
    <text evidence="2">Belongs to the inorganic phosphate transporter (PiT) (TC 2.A.20) family. Pit subfamily.</text>
</comment>
<keyword evidence="4" id="KW-1003">Cell membrane</keyword>
<proteinExistence type="inferred from homology"/>
<keyword evidence="5 11" id="KW-0592">Phosphate transport</keyword>
<comment type="subcellular location">
    <subcellularLocation>
        <location evidence="1">Cell membrane</location>
        <topology evidence="1">Multi-pass membrane protein</topology>
    </subcellularLocation>
    <subcellularLocation>
        <location evidence="11">Membrane</location>
        <topology evidence="11">Multi-pass membrane protein</topology>
    </subcellularLocation>
</comment>
<keyword evidence="9 11" id="KW-0472">Membrane</keyword>
<dbReference type="GO" id="GO:0015293">
    <property type="term" value="F:symporter activity"/>
    <property type="evidence" value="ECO:0007669"/>
    <property type="project" value="UniProtKB-KW"/>
</dbReference>
<protein>
    <recommendedName>
        <fullName evidence="11">Phosphate transporter</fullName>
    </recommendedName>
</protein>
<evidence type="ECO:0000256" key="6">
    <source>
        <dbReference type="ARBA" id="ARBA00022692"/>
    </source>
</evidence>
<evidence type="ECO:0000256" key="5">
    <source>
        <dbReference type="ARBA" id="ARBA00022592"/>
    </source>
</evidence>
<feature type="transmembrane region" description="Helical" evidence="11">
    <location>
        <begin position="106"/>
        <end position="132"/>
    </location>
</feature>
<name>A0A1H5MF74_9PSED</name>
<evidence type="ECO:0000256" key="11">
    <source>
        <dbReference type="RuleBase" id="RU363058"/>
    </source>
</evidence>
<comment type="catalytic activity">
    <reaction evidence="10">
        <text>phosphate(in) + H(+)(in) = phosphate(out) + H(+)(out)</text>
        <dbReference type="Rhea" id="RHEA:29939"/>
        <dbReference type="ChEBI" id="CHEBI:15378"/>
        <dbReference type="ChEBI" id="CHEBI:43474"/>
    </reaction>
</comment>
<feature type="transmembrane region" description="Helical" evidence="11">
    <location>
        <begin position="513"/>
        <end position="534"/>
    </location>
</feature>
<feature type="transmembrane region" description="Helical" evidence="11">
    <location>
        <begin position="250"/>
        <end position="269"/>
    </location>
</feature>
<reference evidence="12 13" key="1">
    <citation type="submission" date="2016-10" db="EMBL/GenBank/DDBJ databases">
        <authorList>
            <person name="de Groot N.N."/>
        </authorList>
    </citation>
    <scope>NUCLEOTIDE SEQUENCE [LARGE SCALE GENOMIC DNA]</scope>
    <source>
        <strain evidence="12 13">BS3662</strain>
    </source>
</reference>
<dbReference type="AlphaFoldDB" id="A0A1H5MF74"/>
<keyword evidence="8 11" id="KW-1133">Transmembrane helix</keyword>